<evidence type="ECO:0000256" key="1">
    <source>
        <dbReference type="SAM" id="SignalP"/>
    </source>
</evidence>
<gene>
    <name evidence="2" type="ORF">GMARGA_LOCUS12803</name>
</gene>
<dbReference type="EMBL" id="CAJVQB010007953">
    <property type="protein sequence ID" value="CAG8711799.1"/>
    <property type="molecule type" value="Genomic_DNA"/>
</dbReference>
<reference evidence="2 3" key="1">
    <citation type="submission" date="2021-06" db="EMBL/GenBank/DDBJ databases">
        <authorList>
            <person name="Kallberg Y."/>
            <person name="Tangrot J."/>
            <person name="Rosling A."/>
        </authorList>
    </citation>
    <scope>NUCLEOTIDE SEQUENCE [LARGE SCALE GENOMIC DNA]</scope>
    <source>
        <strain evidence="2 3">120-4 pot B 10/14</strain>
    </source>
</reference>
<evidence type="ECO:0000313" key="2">
    <source>
        <dbReference type="EMBL" id="CAG8711799.1"/>
    </source>
</evidence>
<keyword evidence="1" id="KW-0732">Signal</keyword>
<dbReference type="Proteomes" id="UP000789901">
    <property type="component" value="Unassembled WGS sequence"/>
</dbReference>
<evidence type="ECO:0000313" key="3">
    <source>
        <dbReference type="Proteomes" id="UP000789901"/>
    </source>
</evidence>
<proteinExistence type="predicted"/>
<name>A0ABN7V062_GIGMA</name>
<feature type="chain" id="PRO_5045201455" evidence="1">
    <location>
        <begin position="22"/>
        <end position="137"/>
    </location>
</feature>
<protein>
    <submittedName>
        <fullName evidence="2">32369_t:CDS:1</fullName>
    </submittedName>
</protein>
<accession>A0ABN7V062</accession>
<keyword evidence="3" id="KW-1185">Reference proteome</keyword>
<comment type="caution">
    <text evidence="2">The sequence shown here is derived from an EMBL/GenBank/DDBJ whole genome shotgun (WGS) entry which is preliminary data.</text>
</comment>
<organism evidence="2 3">
    <name type="scientific">Gigaspora margarita</name>
    <dbReference type="NCBI Taxonomy" id="4874"/>
    <lineage>
        <taxon>Eukaryota</taxon>
        <taxon>Fungi</taxon>
        <taxon>Fungi incertae sedis</taxon>
        <taxon>Mucoromycota</taxon>
        <taxon>Glomeromycotina</taxon>
        <taxon>Glomeromycetes</taxon>
        <taxon>Diversisporales</taxon>
        <taxon>Gigasporaceae</taxon>
        <taxon>Gigaspora</taxon>
    </lineage>
</organism>
<feature type="signal peptide" evidence="1">
    <location>
        <begin position="1"/>
        <end position="21"/>
    </location>
</feature>
<sequence>MKLNLFLVTFFFIVLIGSATAINDENRQLFKRQSNILGQLCIKKKIAPDGGCIYEFEQCFLNNGQSCGGDGDCLTFICSKASQPPVCQSKDNRKGGDPYFSSFACDTHVCQNKDANPVLCQSGLICGPNSKCNLNKS</sequence>